<dbReference type="CDD" id="cd05403">
    <property type="entry name" value="NT_KNTase_like"/>
    <property type="match status" value="1"/>
</dbReference>
<keyword evidence="3" id="KW-1185">Reference proteome</keyword>
<dbReference type="SUPFAM" id="SSF81301">
    <property type="entry name" value="Nucleotidyltransferase"/>
    <property type="match status" value="1"/>
</dbReference>
<dbReference type="Pfam" id="PF01909">
    <property type="entry name" value="NTP_transf_2"/>
    <property type="match status" value="1"/>
</dbReference>
<dbReference type="InterPro" id="IPR002934">
    <property type="entry name" value="Polymerase_NTP_transf_dom"/>
</dbReference>
<feature type="domain" description="Polymerase nucleotidyl transferase" evidence="1">
    <location>
        <begin position="16"/>
        <end position="71"/>
    </location>
</feature>
<sequence length="271" mass="30825">MKYPSTLPHQHQQLLEQILAQFSQDARLVGIAAGGSYASNHMDQFSDLDLIIAIDPEHYAAVMAQRFQLIEKIPGCVSAFTGEHVGEPRLVIALYAPHAIHVDFKFVSLSDAAQRVDDAKILWQRDEQLTKMYDMQAPCYPQPNAQWIEDRFWIWLHYGATKIGRGEYFEAMEFLSFLRTTVLSPLALRQHNLTPSGVRTIEMRLPQFAEQLKATIAVPEPRSLLQAFEQTVALYQTLRQQESVQRHAEAEQLALSYLAQIKATVQSNPYA</sequence>
<accession>A0ABM8ZQB1</accession>
<reference evidence="2" key="1">
    <citation type="submission" date="2021-11" db="EMBL/GenBank/DDBJ databases">
        <authorList>
            <person name="Rodrigo-Torres L."/>
            <person name="Arahal R. D."/>
            <person name="Lucena T."/>
        </authorList>
    </citation>
    <scope>NUCLEOTIDE SEQUENCE</scope>
    <source>
        <strain evidence="2">CECT 7929</strain>
    </source>
</reference>
<dbReference type="Gene3D" id="1.20.120.330">
    <property type="entry name" value="Nucleotidyltransferases domain 2"/>
    <property type="match status" value="1"/>
</dbReference>
<dbReference type="Gene3D" id="3.30.460.10">
    <property type="entry name" value="Beta Polymerase, domain 2"/>
    <property type="match status" value="1"/>
</dbReference>
<evidence type="ECO:0000259" key="1">
    <source>
        <dbReference type="Pfam" id="PF01909"/>
    </source>
</evidence>
<dbReference type="RefSeq" id="WP_237464397.1">
    <property type="nucleotide sequence ID" value="NZ_CAKLDI010000001.1"/>
</dbReference>
<dbReference type="InterPro" id="IPR043519">
    <property type="entry name" value="NT_sf"/>
</dbReference>
<evidence type="ECO:0000313" key="3">
    <source>
        <dbReference type="Proteomes" id="UP000838672"/>
    </source>
</evidence>
<comment type="caution">
    <text evidence="2">The sequence shown here is derived from an EMBL/GenBank/DDBJ whole genome shotgun (WGS) entry which is preliminary data.</text>
</comment>
<name>A0ABM8ZQB1_9VIBR</name>
<dbReference type="Proteomes" id="UP000838672">
    <property type="component" value="Unassembled WGS sequence"/>
</dbReference>
<evidence type="ECO:0000313" key="2">
    <source>
        <dbReference type="EMBL" id="CAH0532480.1"/>
    </source>
</evidence>
<gene>
    <name evidence="2" type="ORF">VST7929_00310</name>
</gene>
<protein>
    <recommendedName>
        <fullName evidence="1">Polymerase nucleotidyl transferase domain-containing protein</fullName>
    </recommendedName>
</protein>
<dbReference type="EMBL" id="CAKLDI010000001">
    <property type="protein sequence ID" value="CAH0532480.1"/>
    <property type="molecule type" value="Genomic_DNA"/>
</dbReference>
<organism evidence="2 3">
    <name type="scientific">Vibrio stylophorae</name>
    <dbReference type="NCBI Taxonomy" id="659351"/>
    <lineage>
        <taxon>Bacteria</taxon>
        <taxon>Pseudomonadati</taxon>
        <taxon>Pseudomonadota</taxon>
        <taxon>Gammaproteobacteria</taxon>
        <taxon>Vibrionales</taxon>
        <taxon>Vibrionaceae</taxon>
        <taxon>Vibrio</taxon>
    </lineage>
</organism>
<proteinExistence type="predicted"/>